<comment type="caution">
    <text evidence="2">The sequence shown here is derived from an EMBL/GenBank/DDBJ whole genome shotgun (WGS) entry which is preliminary data.</text>
</comment>
<accession>A0A699VFK5</accession>
<feature type="region of interest" description="Disordered" evidence="1">
    <location>
        <begin position="56"/>
        <end position="84"/>
    </location>
</feature>
<protein>
    <submittedName>
        <fullName evidence="2">Uncharacterized protein</fullName>
    </submittedName>
</protein>
<reference evidence="2" key="1">
    <citation type="journal article" date="2019" name="Sci. Rep.">
        <title>Draft genome of Tanacetum cinerariifolium, the natural source of mosquito coil.</title>
        <authorList>
            <person name="Yamashiro T."/>
            <person name="Shiraishi A."/>
            <person name="Satake H."/>
            <person name="Nakayama K."/>
        </authorList>
    </citation>
    <scope>NUCLEOTIDE SEQUENCE</scope>
</reference>
<dbReference type="AlphaFoldDB" id="A0A699VFK5"/>
<feature type="compositionally biased region" description="Basic residues" evidence="1">
    <location>
        <begin position="63"/>
        <end position="76"/>
    </location>
</feature>
<dbReference type="EMBL" id="BKCJ011444182">
    <property type="protein sequence ID" value="GFD34235.1"/>
    <property type="molecule type" value="Genomic_DNA"/>
</dbReference>
<gene>
    <name evidence="2" type="ORF">Tci_906204</name>
</gene>
<evidence type="ECO:0000256" key="1">
    <source>
        <dbReference type="SAM" id="MobiDB-lite"/>
    </source>
</evidence>
<feature type="non-terminal residue" evidence="2">
    <location>
        <position position="124"/>
    </location>
</feature>
<name>A0A699VFK5_TANCI</name>
<proteinExistence type="predicted"/>
<sequence>RAPRRCRAGRRNAGVSVGAASRAARWRPALREFPAACRLFSGARCFGRQRAGISEVQGNLAGRRPHRPSSVKRPRHRQAERSDDRVEALTVFGQHLIATLHVADLGGHDRAAAVGVALSRLNQR</sequence>
<feature type="non-terminal residue" evidence="2">
    <location>
        <position position="1"/>
    </location>
</feature>
<organism evidence="2">
    <name type="scientific">Tanacetum cinerariifolium</name>
    <name type="common">Dalmatian daisy</name>
    <name type="synonym">Chrysanthemum cinerariifolium</name>
    <dbReference type="NCBI Taxonomy" id="118510"/>
    <lineage>
        <taxon>Eukaryota</taxon>
        <taxon>Viridiplantae</taxon>
        <taxon>Streptophyta</taxon>
        <taxon>Embryophyta</taxon>
        <taxon>Tracheophyta</taxon>
        <taxon>Spermatophyta</taxon>
        <taxon>Magnoliopsida</taxon>
        <taxon>eudicotyledons</taxon>
        <taxon>Gunneridae</taxon>
        <taxon>Pentapetalae</taxon>
        <taxon>asterids</taxon>
        <taxon>campanulids</taxon>
        <taxon>Asterales</taxon>
        <taxon>Asteraceae</taxon>
        <taxon>Asteroideae</taxon>
        <taxon>Anthemideae</taxon>
        <taxon>Anthemidinae</taxon>
        <taxon>Tanacetum</taxon>
    </lineage>
</organism>
<evidence type="ECO:0000313" key="2">
    <source>
        <dbReference type="EMBL" id="GFD34235.1"/>
    </source>
</evidence>